<sequence>MWRLLDPHQYNEVLKCKEHGFRIRNILREVVRNMAMSKQALDYMLLHPVPGNYLDNPIYTLCTVNMIDPLKLATYMVCWASAKQIYTVRNTFLITGNSSTGARLLFDAISGSSPLVRYADWFHPENPFHRCVNSLMIVWDNGKIRANHLTIVKQVFAGEYILQAAPKPYLKFELFTKPVLVYADHEIFHIHHENYVDMSFKNDFMNHTFHLNLTTDIGDSIKMISINDVHQFVQWGKANMIELTDDLLPQA</sequence>
<organism evidence="2 3">
    <name type="scientific">Duck adenovirus 2</name>
    <dbReference type="NCBI Taxonomy" id="1520006"/>
    <lineage>
        <taxon>Viruses</taxon>
        <taxon>Varidnaviria</taxon>
        <taxon>Bamfordvirae</taxon>
        <taxon>Preplasmiviricota</taxon>
        <taxon>Polisuviricotina</taxon>
        <taxon>Pharingeaviricetes</taxon>
        <taxon>Rowavirales</taxon>
        <taxon>Adenoviridae</taxon>
        <taxon>Aviadenovirus</taxon>
        <taxon>Aviadenovirus anatis</taxon>
        <taxon>Duck aviadenovirus B</taxon>
    </lineage>
</organism>
<evidence type="ECO:0000313" key="2">
    <source>
        <dbReference type="EMBL" id="AIE77210.1"/>
    </source>
</evidence>
<dbReference type="RefSeq" id="YP_009047151.1">
    <property type="nucleotide sequence ID" value="NC_024486.1"/>
</dbReference>
<dbReference type="EMBL" id="KJ469653">
    <property type="protein sequence ID" value="AIE77210.1"/>
    <property type="molecule type" value="Genomic_DNA"/>
</dbReference>
<dbReference type="Pfam" id="PF01057">
    <property type="entry name" value="Parvo_NS1"/>
    <property type="match status" value="1"/>
</dbReference>
<dbReference type="Proteomes" id="UP000113541">
    <property type="component" value="Segment"/>
</dbReference>
<feature type="domain" description="Parvovirus non-structural protein 1 helicase" evidence="1">
    <location>
        <begin position="2"/>
        <end position="244"/>
    </location>
</feature>
<name>A0A075FAA9_9ADEN</name>
<keyword evidence="3" id="KW-1185">Reference proteome</keyword>
<accession>A0A075FAA9</accession>
<dbReference type="Gene3D" id="3.40.50.300">
    <property type="entry name" value="P-loop containing nucleotide triphosphate hydrolases"/>
    <property type="match status" value="1"/>
</dbReference>
<reference evidence="2 3" key="1">
    <citation type="journal article" date="2014" name="Virology">
        <title>Complete genome sequences of pigeon adenovirus 1 and duck adenovirus 2 extend the number of species within the genus Aviadenovirus.</title>
        <authorList>
            <person name="Marek A."/>
            <person name="Kajan G.L."/>
            <person name="Kosiol C."/>
            <person name="Harrach B."/>
            <person name="Schlotterer C."/>
            <person name="Hess M."/>
        </authorList>
    </citation>
    <scope>NUCLEOTIDE SEQUENCE [LARGE SCALE GENOMIC DNA]</scope>
    <source>
        <strain evidence="2 3">GR</strain>
    </source>
</reference>
<evidence type="ECO:0000259" key="1">
    <source>
        <dbReference type="Pfam" id="PF01057"/>
    </source>
</evidence>
<dbReference type="GeneID" id="19893436"/>
<dbReference type="GO" id="GO:0019079">
    <property type="term" value="P:viral genome replication"/>
    <property type="evidence" value="ECO:0007669"/>
    <property type="project" value="InterPro"/>
</dbReference>
<dbReference type="OrthoDB" id="6479at10239"/>
<dbReference type="InterPro" id="IPR001257">
    <property type="entry name" value="Parvovirus_NS1_helicase"/>
</dbReference>
<proteinExistence type="predicted"/>
<dbReference type="InterPro" id="IPR027417">
    <property type="entry name" value="P-loop_NTPase"/>
</dbReference>
<dbReference type="KEGG" id="vg:19893436"/>
<evidence type="ECO:0000313" key="3">
    <source>
        <dbReference type="Proteomes" id="UP000113541"/>
    </source>
</evidence>
<protein>
    <submittedName>
        <fullName evidence="2">ORF2</fullName>
    </submittedName>
</protein>